<evidence type="ECO:0000259" key="1">
    <source>
        <dbReference type="Pfam" id="PF07728"/>
    </source>
</evidence>
<dbReference type="PANTHER" id="PTHR37291">
    <property type="entry name" value="5-METHYLCYTOSINE-SPECIFIC RESTRICTION ENZYME B"/>
    <property type="match status" value="1"/>
</dbReference>
<dbReference type="RefSeq" id="WP_222614545.1">
    <property type="nucleotide sequence ID" value="NZ_CP052909.1"/>
</dbReference>
<dbReference type="GO" id="GO:0016887">
    <property type="term" value="F:ATP hydrolysis activity"/>
    <property type="evidence" value="ECO:0007669"/>
    <property type="project" value="InterPro"/>
</dbReference>
<dbReference type="EMBL" id="CP052909">
    <property type="protein sequence ID" value="QNJ97031.1"/>
    <property type="molecule type" value="Genomic_DNA"/>
</dbReference>
<dbReference type="Pfam" id="PF07728">
    <property type="entry name" value="AAA_5"/>
    <property type="match status" value="1"/>
</dbReference>
<evidence type="ECO:0000313" key="3">
    <source>
        <dbReference type="Proteomes" id="UP000515514"/>
    </source>
</evidence>
<name>A0A7G8PRR5_9FLAO</name>
<dbReference type="AlphaFoldDB" id="A0A7G8PRR5"/>
<sequence length="941" mass="110071">MTQEEIKLWRDVMERVITEFNPDDEYPKGTKYFVKVGEKEIPPKVLYGRTYRIIEKEYPSATLYDRSGGVKTNQFIETCGFQIGEKLNYSVVEANTFEHHYNKKVKNARDFQNFIDFGFEMLQKLNIDMYKVRMAIDSGGDISVIIGMRAAYTYNEKSGKSLIGFLVSKDFKEKNKTRLNFTSEYNYGGYPDQSFVKVEITSWADLDSDLLDHHISQIKLQYDYIKDSKQTQWNVKANTTNSVIKYLMFRNENVENWVTALHEEKYDLRYWALGFNSNYERLDRFKNENFWQAIDFDKNDTSPTARTTRAKFVQISKGDLVVIKGYGGSHDLIVHYLGKVNDINLEDETLMLEKLPGELYRGKAPRGKGAGNWHDTIIEITRKRDIELLFYNKVGTEMENVKDEFIKWLIDNPRSNYFNNDYDTLNKYLDTYNSYFDLDIFLCNQSNYMTVIGEIEKVAYLDSNSEFYKYSDRESTHRPRAILGKTNYYQFLKNKFQSDQVVIDKAAHALNNNTMDLNKILYGPPGTGKTYKLQREYFDKFTKKETSLNRSQFIENIVSELSWWQVVAIAVLDLKTPKVSEIYAHEIIQKKAQLSNSKTVRQTIWGQLQSHTVMECENVNVQRRMEPLLFYKRKNSTWTINHEFLEESFPEAFEILTSTKNFRPNPDKLIRNYEFVTFHQSFGYEDFIEGIKPVMEEGSPELTYEIQDGVFKKLCMRAQGDPDNQYAIFIDEINRGNVSSIFGELITLVENDKRIGEENEMTAILPYSKQSFGVPRNIHIIGTMNTADRSVEALDTALRRRFVFEEIMPNPSLLNQIVFDGFNMEEVLRTINERIEVLLDRDHTIGHSYFISLNSGDTIKLKSIFANNIIPLLQEYFYHDYEKIALILGEGFVTPNKLKINFATFKEIDTPESETKYQLRTQITDIEKAVRILLNQDEQDQ</sequence>
<protein>
    <submittedName>
        <fullName evidence="2">5-Methylcytosine-specific restriction enzyme B</fullName>
    </submittedName>
</protein>
<gene>
    <name evidence="2" type="ORF">ALE3EI_0448</name>
</gene>
<dbReference type="Proteomes" id="UP000515514">
    <property type="component" value="Chromosome"/>
</dbReference>
<dbReference type="PANTHER" id="PTHR37291:SF1">
    <property type="entry name" value="TYPE IV METHYL-DIRECTED RESTRICTION ENZYME ECOKMCRB SUBUNIT"/>
    <property type="match status" value="1"/>
</dbReference>
<accession>A0A7G8PRR5</accession>
<dbReference type="Gene3D" id="3.40.50.300">
    <property type="entry name" value="P-loop containing nucleotide triphosphate hydrolases"/>
    <property type="match status" value="1"/>
</dbReference>
<keyword evidence="3" id="KW-1185">Reference proteome</keyword>
<dbReference type="InterPro" id="IPR011704">
    <property type="entry name" value="ATPase_dyneun-rel_AAA"/>
</dbReference>
<dbReference type="GO" id="GO:0005524">
    <property type="term" value="F:ATP binding"/>
    <property type="evidence" value="ECO:0007669"/>
    <property type="project" value="InterPro"/>
</dbReference>
<organism evidence="2 3">
    <name type="scientific">Constantimarinum furrinae</name>
    <dbReference type="NCBI Taxonomy" id="2562285"/>
    <lineage>
        <taxon>Bacteria</taxon>
        <taxon>Pseudomonadati</taxon>
        <taxon>Bacteroidota</taxon>
        <taxon>Flavobacteriia</taxon>
        <taxon>Flavobacteriales</taxon>
        <taxon>Flavobacteriaceae</taxon>
        <taxon>Altibacter/Constantimarinum group</taxon>
        <taxon>Constantimarinum</taxon>
    </lineage>
</organism>
<dbReference type="KEGG" id="alti:ALE3EI_0448"/>
<reference evidence="2 3" key="1">
    <citation type="submission" date="2020-04" db="EMBL/GenBank/DDBJ databases">
        <title>Genome sequence of Altibacter aquimarinus strain ALE3EI.</title>
        <authorList>
            <person name="Oh H.-M."/>
            <person name="Jang D."/>
        </authorList>
    </citation>
    <scope>NUCLEOTIDE SEQUENCE [LARGE SCALE GENOMIC DNA]</scope>
    <source>
        <strain evidence="2 3">ALE3EI</strain>
    </source>
</reference>
<evidence type="ECO:0000313" key="2">
    <source>
        <dbReference type="EMBL" id="QNJ97031.1"/>
    </source>
</evidence>
<dbReference type="SUPFAM" id="SSF52540">
    <property type="entry name" value="P-loop containing nucleoside triphosphate hydrolases"/>
    <property type="match status" value="1"/>
</dbReference>
<feature type="domain" description="ATPase dynein-related AAA" evidence="1">
    <location>
        <begin position="671"/>
        <end position="802"/>
    </location>
</feature>
<dbReference type="InterPro" id="IPR027417">
    <property type="entry name" value="P-loop_NTPase"/>
</dbReference>
<dbReference type="REBASE" id="441184">
    <property type="entry name" value="Asp3EMcrBCP"/>
</dbReference>
<proteinExistence type="predicted"/>
<dbReference type="InterPro" id="IPR052934">
    <property type="entry name" value="Methyl-DNA_Rec/Restrict_Enz"/>
</dbReference>